<dbReference type="EC" id="4.1.3.16" evidence="6"/>
<evidence type="ECO:0000256" key="3">
    <source>
        <dbReference type="ARBA" id="ARBA00011233"/>
    </source>
</evidence>
<dbReference type="Proteomes" id="UP001225134">
    <property type="component" value="Unassembled WGS sequence"/>
</dbReference>
<organism evidence="6 7">
    <name type="scientific">Sneathia sanguinegens</name>
    <dbReference type="NCBI Taxonomy" id="40543"/>
    <lineage>
        <taxon>Bacteria</taxon>
        <taxon>Fusobacteriati</taxon>
        <taxon>Fusobacteriota</taxon>
        <taxon>Fusobacteriia</taxon>
        <taxon>Fusobacteriales</taxon>
        <taxon>Leptotrichiaceae</taxon>
        <taxon>Sneathia</taxon>
    </lineage>
</organism>
<dbReference type="CDD" id="cd00452">
    <property type="entry name" value="KDPG_aldolase"/>
    <property type="match status" value="1"/>
</dbReference>
<evidence type="ECO:0000313" key="7">
    <source>
        <dbReference type="Proteomes" id="UP001225134"/>
    </source>
</evidence>
<dbReference type="NCBIfam" id="TIGR01182">
    <property type="entry name" value="eda"/>
    <property type="match status" value="1"/>
</dbReference>
<evidence type="ECO:0000313" key="6">
    <source>
        <dbReference type="EMBL" id="MDK9579996.1"/>
    </source>
</evidence>
<dbReference type="EMBL" id="JASSPP010000001">
    <property type="protein sequence ID" value="MDK9579996.1"/>
    <property type="molecule type" value="Genomic_DNA"/>
</dbReference>
<dbReference type="PANTHER" id="PTHR30246">
    <property type="entry name" value="2-KETO-3-DEOXY-6-PHOSPHOGLUCONATE ALDOLASE"/>
    <property type="match status" value="1"/>
</dbReference>
<evidence type="ECO:0000256" key="4">
    <source>
        <dbReference type="ARBA" id="ARBA00023239"/>
    </source>
</evidence>
<keyword evidence="5" id="KW-0119">Carbohydrate metabolism</keyword>
<dbReference type="PANTHER" id="PTHR30246:SF1">
    <property type="entry name" value="2-DEHYDRO-3-DEOXY-6-PHOSPHOGALACTONATE ALDOLASE-RELATED"/>
    <property type="match status" value="1"/>
</dbReference>
<protein>
    <submittedName>
        <fullName evidence="6">Bifunctional 2-keto-4-hydroxyglutarate aldolase/2-keto-3-deoxy-6-phosphogluconate aldolase</fullName>
        <ecNumber evidence="6">4.1.2.14</ecNumber>
        <ecNumber evidence="6">4.1.3.16</ecNumber>
    </submittedName>
</protein>
<proteinExistence type="inferred from homology"/>
<evidence type="ECO:0000256" key="2">
    <source>
        <dbReference type="ARBA" id="ARBA00006906"/>
    </source>
</evidence>
<dbReference type="Gene3D" id="3.20.20.70">
    <property type="entry name" value="Aldolase class I"/>
    <property type="match status" value="1"/>
</dbReference>
<dbReference type="InterPro" id="IPR000887">
    <property type="entry name" value="Aldlse_KDPG_KHG"/>
</dbReference>
<sequence length="206" mass="22354">MKEQILSKIKKNFLVAVVRGTDDDDAYYISKEIIAGGIKTIEVTFSTMYAESAIKKLSKEFLNDPNVIIGAGTVLDDITARIAILNGAKFVVSPHFDSNISKVCNRYSIPYLPGCGSVTEVINALENGADVVKIFPGGILSSNFIKDVHGPIPYANMMPSGGVNIENIQEWIKNGAFAIGIGSALVKQGRDKIKEVTKEYIKKAQL</sequence>
<dbReference type="InterPro" id="IPR013785">
    <property type="entry name" value="Aldolase_TIM"/>
</dbReference>
<accession>A0ABT7HHK4</accession>
<gene>
    <name evidence="6" type="ORF">QQA45_00425</name>
</gene>
<comment type="pathway">
    <text evidence="1">Carbohydrate acid metabolism.</text>
</comment>
<comment type="similarity">
    <text evidence="2">Belongs to the KHG/KDPG aldolase family.</text>
</comment>
<keyword evidence="4 6" id="KW-0456">Lyase</keyword>
<comment type="caution">
    <text evidence="6">The sequence shown here is derived from an EMBL/GenBank/DDBJ whole genome shotgun (WGS) entry which is preliminary data.</text>
</comment>
<evidence type="ECO:0000256" key="1">
    <source>
        <dbReference type="ARBA" id="ARBA00004761"/>
    </source>
</evidence>
<evidence type="ECO:0000256" key="5">
    <source>
        <dbReference type="ARBA" id="ARBA00023277"/>
    </source>
</evidence>
<name>A0ABT7HHK4_9FUSO</name>
<reference evidence="6 7" key="1">
    <citation type="submission" date="2023-06" db="EMBL/GenBank/DDBJ databases">
        <title>Antibody response to the Sneathia vaginalis cytopathogenic toxin A during pregnancy.</title>
        <authorList>
            <person name="Mccoy Z.T."/>
            <person name="Serrano M.G."/>
            <person name="Spaine K."/>
            <person name="Edwards D.J."/>
            <person name="Buck G.A."/>
            <person name="Jefferson K."/>
        </authorList>
    </citation>
    <scope>NUCLEOTIDE SEQUENCE [LARGE SCALE GENOMIC DNA]</scope>
    <source>
        <strain evidence="6 7">CCUG 42621</strain>
    </source>
</reference>
<comment type="subunit">
    <text evidence="3">Homotrimer.</text>
</comment>
<dbReference type="GO" id="GO:0008700">
    <property type="term" value="F:(R,S)-4-hydroxy-2-oxoglutarate aldolase activity"/>
    <property type="evidence" value="ECO:0007669"/>
    <property type="project" value="UniProtKB-EC"/>
</dbReference>
<dbReference type="Pfam" id="PF01081">
    <property type="entry name" value="Aldolase"/>
    <property type="match status" value="1"/>
</dbReference>
<dbReference type="RefSeq" id="WP_066729550.1">
    <property type="nucleotide sequence ID" value="NZ_CP160095.1"/>
</dbReference>
<dbReference type="GO" id="GO:0008675">
    <property type="term" value="F:2-dehydro-3-deoxy-phosphogluconate aldolase activity"/>
    <property type="evidence" value="ECO:0007669"/>
    <property type="project" value="UniProtKB-EC"/>
</dbReference>
<dbReference type="NCBIfam" id="NF005119">
    <property type="entry name" value="PRK06552.1"/>
    <property type="match status" value="1"/>
</dbReference>
<dbReference type="SUPFAM" id="SSF51569">
    <property type="entry name" value="Aldolase"/>
    <property type="match status" value="1"/>
</dbReference>
<dbReference type="EC" id="4.1.2.14" evidence="6"/>
<keyword evidence="7" id="KW-1185">Reference proteome</keyword>